<sequence length="167" mass="18629">MALDGSFLCKDKMRRISNTLIVINDDANSGNKEKERDYSQPSSVLTRVRSFLPKIANANRNLPADNTADGFEIINLDNSKNFSNLDCSSESDSSDGEAESTGPFIEMDLSLLKDRSNSSSSSDNSSDVDSDRSDRKNSLPKGFQNKKCYRKRKLVEEVEEKEKTVSE</sequence>
<feature type="region of interest" description="Disordered" evidence="1">
    <location>
        <begin position="80"/>
        <end position="145"/>
    </location>
</feature>
<name>A0A0N5AXP9_9BILA</name>
<accession>A0A0N5AXP9</accession>
<proteinExistence type="predicted"/>
<organism evidence="2 3">
    <name type="scientific">Syphacia muris</name>
    <dbReference type="NCBI Taxonomy" id="451379"/>
    <lineage>
        <taxon>Eukaryota</taxon>
        <taxon>Metazoa</taxon>
        <taxon>Ecdysozoa</taxon>
        <taxon>Nematoda</taxon>
        <taxon>Chromadorea</taxon>
        <taxon>Rhabditida</taxon>
        <taxon>Spirurina</taxon>
        <taxon>Oxyuridomorpha</taxon>
        <taxon>Oxyuroidea</taxon>
        <taxon>Oxyuridae</taxon>
        <taxon>Syphacia</taxon>
    </lineage>
</organism>
<dbReference type="GO" id="GO:0000492">
    <property type="term" value="P:box C/D snoRNP assembly"/>
    <property type="evidence" value="ECO:0007669"/>
    <property type="project" value="InterPro"/>
</dbReference>
<dbReference type="Proteomes" id="UP000046393">
    <property type="component" value="Unplaced"/>
</dbReference>
<evidence type="ECO:0000256" key="1">
    <source>
        <dbReference type="SAM" id="MobiDB-lite"/>
    </source>
</evidence>
<evidence type="ECO:0000313" key="2">
    <source>
        <dbReference type="Proteomes" id="UP000046393"/>
    </source>
</evidence>
<dbReference type="InterPro" id="IPR027921">
    <property type="entry name" value="NOPCHAP1"/>
</dbReference>
<evidence type="ECO:0000313" key="3">
    <source>
        <dbReference type="WBParaSite" id="SMUV_0000972901-mRNA-1"/>
    </source>
</evidence>
<protein>
    <submittedName>
        <fullName evidence="3">Suppressor protein SRP40-like</fullName>
    </submittedName>
</protein>
<dbReference type="AlphaFoldDB" id="A0A0N5AXP9"/>
<dbReference type="Pfam" id="PF15370">
    <property type="entry name" value="NOPCHAP1"/>
    <property type="match status" value="1"/>
</dbReference>
<feature type="compositionally biased region" description="Low complexity" evidence="1">
    <location>
        <begin position="117"/>
        <end position="127"/>
    </location>
</feature>
<dbReference type="WBParaSite" id="SMUV_0000972901-mRNA-1">
    <property type="protein sequence ID" value="SMUV_0000972901-mRNA-1"/>
    <property type="gene ID" value="SMUV_0000972901"/>
</dbReference>
<reference evidence="3" key="1">
    <citation type="submission" date="2017-02" db="UniProtKB">
        <authorList>
            <consortium name="WormBaseParasite"/>
        </authorList>
    </citation>
    <scope>IDENTIFICATION</scope>
</reference>
<keyword evidence="2" id="KW-1185">Reference proteome</keyword>